<evidence type="ECO:0000256" key="9">
    <source>
        <dbReference type="ARBA" id="ARBA00038489"/>
    </source>
</evidence>
<protein>
    <recommendedName>
        <fullName evidence="2">thioredoxin-dependent peroxiredoxin</fullName>
        <ecNumber evidence="2">1.11.1.24</ecNumber>
    </recommendedName>
    <alternativeName>
        <fullName evidence="8">Thioredoxin peroxidase</fullName>
    </alternativeName>
</protein>
<dbReference type="NCBIfam" id="NF006960">
    <property type="entry name" value="PRK09437.1"/>
    <property type="match status" value="1"/>
</dbReference>
<accession>A0A7T9DKM7</accession>
<keyword evidence="7" id="KW-0676">Redox-active center</keyword>
<organism evidence="13">
    <name type="scientific">Candidatus Iainarchaeum sp</name>
    <dbReference type="NCBI Taxonomy" id="3101447"/>
    <lineage>
        <taxon>Archaea</taxon>
        <taxon>Candidatus Iainarchaeota</taxon>
        <taxon>Candidatus Iainarchaeia</taxon>
        <taxon>Candidatus Iainarchaeales</taxon>
        <taxon>Candidatus Iainarchaeaceae</taxon>
        <taxon>Candidatus Iainarchaeum</taxon>
    </lineage>
</organism>
<evidence type="ECO:0000256" key="5">
    <source>
        <dbReference type="ARBA" id="ARBA00023002"/>
    </source>
</evidence>
<keyword evidence="5" id="KW-0560">Oxidoreductase</keyword>
<comment type="catalytic activity">
    <reaction evidence="10">
        <text>a hydroperoxide + [thioredoxin]-dithiol = an alcohol + [thioredoxin]-disulfide + H2O</text>
        <dbReference type="Rhea" id="RHEA:62620"/>
        <dbReference type="Rhea" id="RHEA-COMP:10698"/>
        <dbReference type="Rhea" id="RHEA-COMP:10700"/>
        <dbReference type="ChEBI" id="CHEBI:15377"/>
        <dbReference type="ChEBI" id="CHEBI:29950"/>
        <dbReference type="ChEBI" id="CHEBI:30879"/>
        <dbReference type="ChEBI" id="CHEBI:35924"/>
        <dbReference type="ChEBI" id="CHEBI:50058"/>
        <dbReference type="EC" id="1.11.1.24"/>
    </reaction>
</comment>
<feature type="domain" description="Thioredoxin" evidence="12">
    <location>
        <begin position="4"/>
        <end position="154"/>
    </location>
</feature>
<evidence type="ECO:0000313" key="13">
    <source>
        <dbReference type="EMBL" id="QQR93087.1"/>
    </source>
</evidence>
<evidence type="ECO:0000256" key="2">
    <source>
        <dbReference type="ARBA" id="ARBA00013017"/>
    </source>
</evidence>
<dbReference type="PROSITE" id="PS51352">
    <property type="entry name" value="THIOREDOXIN_2"/>
    <property type="match status" value="1"/>
</dbReference>
<evidence type="ECO:0000259" key="12">
    <source>
        <dbReference type="PROSITE" id="PS51352"/>
    </source>
</evidence>
<dbReference type="EC" id="1.11.1.24" evidence="2"/>
<dbReference type="GO" id="GO:0008379">
    <property type="term" value="F:thioredoxin peroxidase activity"/>
    <property type="evidence" value="ECO:0007669"/>
    <property type="project" value="TreeGrafter"/>
</dbReference>
<dbReference type="InterPro" id="IPR050924">
    <property type="entry name" value="Peroxiredoxin_BCP/PrxQ"/>
</dbReference>
<dbReference type="InterPro" id="IPR000866">
    <property type="entry name" value="AhpC/TSA"/>
</dbReference>
<evidence type="ECO:0000256" key="3">
    <source>
        <dbReference type="ARBA" id="ARBA00022559"/>
    </source>
</evidence>
<dbReference type="GO" id="GO:0045454">
    <property type="term" value="P:cell redox homeostasis"/>
    <property type="evidence" value="ECO:0007669"/>
    <property type="project" value="TreeGrafter"/>
</dbReference>
<sequence>MALLAVGTKAPDFTMRDTTGKEIKLSALKGNKVVLYFYPKDDTPGCTVEACEFRDYNKDIVKKGALVFGVSADDEKSHQKFTEKYKLNFPLLVDEGTKVSQKYGTWGEKSMYGRKYMGMLRTTYIVDEQGKIAHVFEKVKPLGHAKEVLAALEQ</sequence>
<dbReference type="Proteomes" id="UP000596004">
    <property type="component" value="Chromosome"/>
</dbReference>
<dbReference type="PANTHER" id="PTHR42801:SF4">
    <property type="entry name" value="AHPC_TSA FAMILY PROTEIN"/>
    <property type="match status" value="1"/>
</dbReference>
<dbReference type="SUPFAM" id="SSF52833">
    <property type="entry name" value="Thioredoxin-like"/>
    <property type="match status" value="1"/>
</dbReference>
<evidence type="ECO:0000256" key="7">
    <source>
        <dbReference type="ARBA" id="ARBA00023284"/>
    </source>
</evidence>
<dbReference type="InterPro" id="IPR036249">
    <property type="entry name" value="Thioredoxin-like_sf"/>
</dbReference>
<comment type="subunit">
    <text evidence="1">Monomer.</text>
</comment>
<keyword evidence="3 13" id="KW-0575">Peroxidase</keyword>
<evidence type="ECO:0000256" key="11">
    <source>
        <dbReference type="PIRSR" id="PIRSR000239-1"/>
    </source>
</evidence>
<feature type="active site" description="Cysteine sulfenic acid (-SOH) intermediate; for peroxidase activity" evidence="11">
    <location>
        <position position="46"/>
    </location>
</feature>
<dbReference type="CDD" id="cd03017">
    <property type="entry name" value="PRX_BCP"/>
    <property type="match status" value="1"/>
</dbReference>
<evidence type="ECO:0000256" key="4">
    <source>
        <dbReference type="ARBA" id="ARBA00022862"/>
    </source>
</evidence>
<evidence type="ECO:0000256" key="8">
    <source>
        <dbReference type="ARBA" id="ARBA00032824"/>
    </source>
</evidence>
<dbReference type="PIRSF" id="PIRSF000239">
    <property type="entry name" value="AHPC"/>
    <property type="match status" value="1"/>
</dbReference>
<dbReference type="PANTHER" id="PTHR42801">
    <property type="entry name" value="THIOREDOXIN-DEPENDENT PEROXIDE REDUCTASE"/>
    <property type="match status" value="1"/>
</dbReference>
<comment type="similarity">
    <text evidence="9">Belongs to the peroxiredoxin family. BCP/PrxQ subfamily.</text>
</comment>
<dbReference type="Pfam" id="PF00578">
    <property type="entry name" value="AhpC-TSA"/>
    <property type="match status" value="1"/>
</dbReference>
<keyword evidence="4" id="KW-0049">Antioxidant</keyword>
<evidence type="ECO:0000256" key="1">
    <source>
        <dbReference type="ARBA" id="ARBA00011245"/>
    </source>
</evidence>
<name>A0A7T9DKM7_9ARCH</name>
<evidence type="ECO:0000256" key="10">
    <source>
        <dbReference type="ARBA" id="ARBA00049091"/>
    </source>
</evidence>
<dbReference type="InterPro" id="IPR013766">
    <property type="entry name" value="Thioredoxin_domain"/>
</dbReference>
<reference evidence="13" key="1">
    <citation type="submission" date="2020-11" db="EMBL/GenBank/DDBJ databases">
        <title>Connecting structure to function with the recovery of over 1000 high-quality activated sludge metagenome-assembled genomes encoding full-length rRNA genes using long-read sequencing.</title>
        <authorList>
            <person name="Singleton C.M."/>
            <person name="Petriglieri F."/>
            <person name="Kristensen J.M."/>
            <person name="Kirkegaard R.H."/>
            <person name="Michaelsen T.Y."/>
            <person name="Andersen M.H."/>
            <person name="Karst S.M."/>
            <person name="Dueholm M.S."/>
            <person name="Nielsen P.H."/>
            <person name="Albertsen M."/>
        </authorList>
    </citation>
    <scope>NUCLEOTIDE SEQUENCE</scope>
    <source>
        <strain evidence="13">Fred_18-Q3-R57-64_BAT3C.431</strain>
    </source>
</reference>
<evidence type="ECO:0000256" key="6">
    <source>
        <dbReference type="ARBA" id="ARBA00023157"/>
    </source>
</evidence>
<keyword evidence="6" id="KW-1015">Disulfide bond</keyword>
<gene>
    <name evidence="13" type="primary">bcp</name>
    <name evidence="13" type="ORF">IPJ89_02510</name>
</gene>
<dbReference type="FunFam" id="3.40.30.10:FF:000007">
    <property type="entry name" value="Thioredoxin-dependent thiol peroxidase"/>
    <property type="match status" value="1"/>
</dbReference>
<dbReference type="AlphaFoldDB" id="A0A7T9DKM7"/>
<dbReference type="Gene3D" id="3.40.30.10">
    <property type="entry name" value="Glutaredoxin"/>
    <property type="match status" value="1"/>
</dbReference>
<proteinExistence type="inferred from homology"/>
<dbReference type="InterPro" id="IPR024706">
    <property type="entry name" value="Peroxiredoxin_AhpC-typ"/>
</dbReference>
<dbReference type="EMBL" id="CP064981">
    <property type="protein sequence ID" value="QQR93087.1"/>
    <property type="molecule type" value="Genomic_DNA"/>
</dbReference>
<dbReference type="GO" id="GO:0034599">
    <property type="term" value="P:cellular response to oxidative stress"/>
    <property type="evidence" value="ECO:0007669"/>
    <property type="project" value="TreeGrafter"/>
</dbReference>
<dbReference type="GO" id="GO:0005737">
    <property type="term" value="C:cytoplasm"/>
    <property type="evidence" value="ECO:0007669"/>
    <property type="project" value="TreeGrafter"/>
</dbReference>